<proteinExistence type="inferred from homology"/>
<dbReference type="Proteomes" id="UP000548476">
    <property type="component" value="Unassembled WGS sequence"/>
</dbReference>
<evidence type="ECO:0000256" key="1">
    <source>
        <dbReference type="ARBA" id="ARBA00008710"/>
    </source>
</evidence>
<dbReference type="PANTHER" id="PTHR39428">
    <property type="entry name" value="F420H(2)-DEPENDENT QUINONE REDUCTASE RV1261C"/>
    <property type="match status" value="1"/>
</dbReference>
<protein>
    <submittedName>
        <fullName evidence="3">Deazaflavin-dependent oxidoreductase (Nitroreductase family)</fullName>
    </submittedName>
</protein>
<organism evidence="3 4">
    <name type="scientific">Phytomonospora endophytica</name>
    <dbReference type="NCBI Taxonomy" id="714109"/>
    <lineage>
        <taxon>Bacteria</taxon>
        <taxon>Bacillati</taxon>
        <taxon>Actinomycetota</taxon>
        <taxon>Actinomycetes</taxon>
        <taxon>Micromonosporales</taxon>
        <taxon>Micromonosporaceae</taxon>
        <taxon>Phytomonospora</taxon>
    </lineage>
</organism>
<dbReference type="GO" id="GO:0005886">
    <property type="term" value="C:plasma membrane"/>
    <property type="evidence" value="ECO:0007669"/>
    <property type="project" value="TreeGrafter"/>
</dbReference>
<dbReference type="EMBL" id="JACHGT010000003">
    <property type="protein sequence ID" value="MBB6034020.1"/>
    <property type="molecule type" value="Genomic_DNA"/>
</dbReference>
<evidence type="ECO:0000313" key="4">
    <source>
        <dbReference type="Proteomes" id="UP000548476"/>
    </source>
</evidence>
<accession>A0A841FPY9</accession>
<name>A0A841FPY9_9ACTN</name>
<dbReference type="NCBIfam" id="TIGR00026">
    <property type="entry name" value="hi_GC_TIGR00026"/>
    <property type="match status" value="1"/>
</dbReference>
<sequence>MPNDSAVRQSKSAWVAKQAALYEESGGTKGTTTQGIPCLLLDYVGRRSGDWHRTVLMYGRDGEDHLVVASNGGSETHPLWYLSLQENPRVRLRVNTERFEAEARTLSAEEKARVWPELKKVWTGWDDYQQKTERDIPVIALRRVEG</sequence>
<reference evidence="3 4" key="1">
    <citation type="submission" date="2020-08" db="EMBL/GenBank/DDBJ databases">
        <title>Genomic Encyclopedia of Type Strains, Phase IV (KMG-IV): sequencing the most valuable type-strain genomes for metagenomic binning, comparative biology and taxonomic classification.</title>
        <authorList>
            <person name="Goeker M."/>
        </authorList>
    </citation>
    <scope>NUCLEOTIDE SEQUENCE [LARGE SCALE GENOMIC DNA]</scope>
    <source>
        <strain evidence="3 4">YIM 65646</strain>
    </source>
</reference>
<keyword evidence="4" id="KW-1185">Reference proteome</keyword>
<dbReference type="PANTHER" id="PTHR39428:SF3">
    <property type="entry name" value="DEAZAFLAVIN-DEPENDENT NITROREDUCTASE"/>
    <property type="match status" value="1"/>
</dbReference>
<dbReference type="AlphaFoldDB" id="A0A841FPY9"/>
<evidence type="ECO:0000256" key="2">
    <source>
        <dbReference type="ARBA" id="ARBA00049106"/>
    </source>
</evidence>
<evidence type="ECO:0000313" key="3">
    <source>
        <dbReference type="EMBL" id="MBB6034020.1"/>
    </source>
</evidence>
<dbReference type="InterPro" id="IPR004378">
    <property type="entry name" value="F420H2_quin_Rdtase"/>
</dbReference>
<comment type="similarity">
    <text evidence="1">Belongs to the F420H(2)-dependent quinone reductase family.</text>
</comment>
<dbReference type="RefSeq" id="WP_184786861.1">
    <property type="nucleotide sequence ID" value="NZ_BONT01000013.1"/>
</dbReference>
<comment type="caution">
    <text evidence="3">The sequence shown here is derived from an EMBL/GenBank/DDBJ whole genome shotgun (WGS) entry which is preliminary data.</text>
</comment>
<comment type="catalytic activity">
    <reaction evidence="2">
        <text>oxidized coenzyme F420-(gamma-L-Glu)(n) + a quinol + H(+) = reduced coenzyme F420-(gamma-L-Glu)(n) + a quinone</text>
        <dbReference type="Rhea" id="RHEA:39663"/>
        <dbReference type="Rhea" id="RHEA-COMP:12939"/>
        <dbReference type="Rhea" id="RHEA-COMP:14378"/>
        <dbReference type="ChEBI" id="CHEBI:15378"/>
        <dbReference type="ChEBI" id="CHEBI:24646"/>
        <dbReference type="ChEBI" id="CHEBI:132124"/>
        <dbReference type="ChEBI" id="CHEBI:133980"/>
        <dbReference type="ChEBI" id="CHEBI:139511"/>
    </reaction>
</comment>
<dbReference type="GO" id="GO:0016491">
    <property type="term" value="F:oxidoreductase activity"/>
    <property type="evidence" value="ECO:0007669"/>
    <property type="project" value="InterPro"/>
</dbReference>
<gene>
    <name evidence="3" type="ORF">HNR73_001870</name>
</gene>
<dbReference type="Pfam" id="PF04075">
    <property type="entry name" value="F420H2_quin_red"/>
    <property type="match status" value="1"/>
</dbReference>
<dbReference type="GO" id="GO:0070967">
    <property type="term" value="F:coenzyme F420 binding"/>
    <property type="evidence" value="ECO:0007669"/>
    <property type="project" value="TreeGrafter"/>
</dbReference>
<dbReference type="Gene3D" id="2.30.110.10">
    <property type="entry name" value="Electron Transport, Fmn-binding Protein, Chain A"/>
    <property type="match status" value="1"/>
</dbReference>
<dbReference type="InterPro" id="IPR012349">
    <property type="entry name" value="Split_barrel_FMN-bd"/>
</dbReference>